<dbReference type="SUPFAM" id="SSF63380">
    <property type="entry name" value="Riboflavin synthase domain-like"/>
    <property type="match status" value="1"/>
</dbReference>
<organism evidence="4 5">
    <name type="scientific">Candidatus Limadaptatus stercoripullorum</name>
    <dbReference type="NCBI Taxonomy" id="2840846"/>
    <lineage>
        <taxon>Bacteria</taxon>
        <taxon>Bacillati</taxon>
        <taxon>Bacillota</taxon>
        <taxon>Clostridia</taxon>
        <taxon>Eubacteriales</taxon>
        <taxon>Candidatus Limadaptatus</taxon>
    </lineage>
</organism>
<keyword evidence="1" id="KW-0285">Flavoprotein</keyword>
<comment type="caution">
    <text evidence="4">The sequence shown here is derived from an EMBL/GenBank/DDBJ whole genome shotgun (WGS) entry which is preliminary data.</text>
</comment>
<sequence>MERFEIVSKRVLAERVNEYVVYAPDVARHARAGQFVILRTDDEGERVPFTVCDYDRGAGTVCILVQEVGYTTKKLAEMNAGDRLADFVGPLGNPTDLSGYERILLIGGGIGSAVVYPQAKQLAAEGRPADVIVGARNVSLAVYTEEFKKLARSFTLITDDGSSGKKGFVTDAARELFEAGEKYDCVFAVGPLPMMKAVSALTREFGIPTVVSMNSLMVDGTGMCGCCRLTVGGKVRYACIHGPEFDGHLVDFDEAISRSKMYAADEKRHMCRLTGEVR</sequence>
<dbReference type="GO" id="GO:0051537">
    <property type="term" value="F:2 iron, 2 sulfur cluster binding"/>
    <property type="evidence" value="ECO:0007669"/>
    <property type="project" value="UniProtKB-KW"/>
</dbReference>
<feature type="binding site" evidence="1">
    <location>
        <begin position="64"/>
        <end position="66"/>
    </location>
    <ligand>
        <name>FAD</name>
        <dbReference type="ChEBI" id="CHEBI:57692"/>
    </ligand>
</feature>
<dbReference type="GO" id="GO:0050660">
    <property type="term" value="F:flavin adenine dinucleotide binding"/>
    <property type="evidence" value="ECO:0007669"/>
    <property type="project" value="InterPro"/>
</dbReference>
<reference evidence="4" key="1">
    <citation type="submission" date="2020-10" db="EMBL/GenBank/DDBJ databases">
        <authorList>
            <person name="Gilroy R."/>
        </authorList>
    </citation>
    <scope>NUCLEOTIDE SEQUENCE</scope>
    <source>
        <strain evidence="4">10406</strain>
    </source>
</reference>
<comment type="cofactor">
    <cofactor evidence="1">
        <name>FAD</name>
        <dbReference type="ChEBI" id="CHEBI:57692"/>
    </cofactor>
    <text evidence="1">Binds 1 FAD per subunit.</text>
</comment>
<gene>
    <name evidence="4" type="ORF">IAC73_03825</name>
</gene>
<dbReference type="InterPro" id="IPR017938">
    <property type="entry name" value="Riboflavin_synthase-like_b-brl"/>
</dbReference>
<name>A0A9D1N9Y1_9FIRM</name>
<evidence type="ECO:0000259" key="3">
    <source>
        <dbReference type="PROSITE" id="PS51384"/>
    </source>
</evidence>
<dbReference type="Gene3D" id="3.40.50.80">
    <property type="entry name" value="Nucleotide-binding domain of ferredoxin-NADP reductase (FNR) module"/>
    <property type="match status" value="1"/>
</dbReference>
<dbReference type="SUPFAM" id="SSF52343">
    <property type="entry name" value="Ferredoxin reductase-like, C-terminal NADP-linked domain"/>
    <property type="match status" value="1"/>
</dbReference>
<dbReference type="InterPro" id="IPR019480">
    <property type="entry name" value="Dihydroorotate_DH_Fe-S-bd"/>
</dbReference>
<dbReference type="GO" id="GO:0016491">
    <property type="term" value="F:oxidoreductase activity"/>
    <property type="evidence" value="ECO:0007669"/>
    <property type="project" value="InterPro"/>
</dbReference>
<dbReference type="CDD" id="cd06219">
    <property type="entry name" value="DHOD_e_trans_like1"/>
    <property type="match status" value="1"/>
</dbReference>
<dbReference type="PANTHER" id="PTHR43513">
    <property type="entry name" value="DIHYDROOROTATE DEHYDROGENASE B (NAD(+)), ELECTRON TRANSFER SUBUNIT"/>
    <property type="match status" value="1"/>
</dbReference>
<evidence type="ECO:0000313" key="4">
    <source>
        <dbReference type="EMBL" id="HIU98954.1"/>
    </source>
</evidence>
<dbReference type="EMBL" id="DVOE01000057">
    <property type="protein sequence ID" value="HIU98954.1"/>
    <property type="molecule type" value="Genomic_DNA"/>
</dbReference>
<accession>A0A9D1N9Y1</accession>
<dbReference type="InterPro" id="IPR001433">
    <property type="entry name" value="OxRdtase_FAD/NAD-bd"/>
</dbReference>
<feature type="binding site" evidence="2">
    <location>
        <position position="239"/>
    </location>
    <ligand>
        <name>[2Fe-2S] cluster</name>
        <dbReference type="ChEBI" id="CHEBI:190135"/>
    </ligand>
</feature>
<proteinExistence type="predicted"/>
<evidence type="ECO:0000256" key="2">
    <source>
        <dbReference type="PIRSR" id="PIRSR006816-2"/>
    </source>
</evidence>
<dbReference type="InterPro" id="IPR017927">
    <property type="entry name" value="FAD-bd_FR_type"/>
</dbReference>
<evidence type="ECO:0000256" key="1">
    <source>
        <dbReference type="PIRSR" id="PIRSR006816-1"/>
    </source>
</evidence>
<dbReference type="NCBIfam" id="NF004862">
    <property type="entry name" value="PRK06222.1"/>
    <property type="match status" value="1"/>
</dbReference>
<dbReference type="PROSITE" id="PS51384">
    <property type="entry name" value="FAD_FR"/>
    <property type="match status" value="1"/>
</dbReference>
<keyword evidence="2" id="KW-0411">Iron-sulfur</keyword>
<reference evidence="4" key="2">
    <citation type="journal article" date="2021" name="PeerJ">
        <title>Extensive microbial diversity within the chicken gut microbiome revealed by metagenomics and culture.</title>
        <authorList>
            <person name="Gilroy R."/>
            <person name="Ravi A."/>
            <person name="Getino M."/>
            <person name="Pursley I."/>
            <person name="Horton D.L."/>
            <person name="Alikhan N.F."/>
            <person name="Baker D."/>
            <person name="Gharbi K."/>
            <person name="Hall N."/>
            <person name="Watson M."/>
            <person name="Adriaenssens E.M."/>
            <person name="Foster-Nyarko E."/>
            <person name="Jarju S."/>
            <person name="Secka A."/>
            <person name="Antonio M."/>
            <person name="Oren A."/>
            <person name="Chaudhuri R.R."/>
            <person name="La Ragione R."/>
            <person name="Hildebrand F."/>
            <person name="Pallen M.J."/>
        </authorList>
    </citation>
    <scope>NUCLEOTIDE SEQUENCE</scope>
    <source>
        <strain evidence="4">10406</strain>
    </source>
</reference>
<comment type="cofactor">
    <cofactor evidence="2">
        <name>[2Fe-2S] cluster</name>
        <dbReference type="ChEBI" id="CHEBI:190135"/>
    </cofactor>
    <text evidence="2">Binds 1 [2Fe-2S] cluster per subunit.</text>
</comment>
<keyword evidence="1" id="KW-0274">FAD</keyword>
<dbReference type="InterPro" id="IPR039261">
    <property type="entry name" value="FNR_nucleotide-bd"/>
</dbReference>
<keyword evidence="2" id="KW-0408">Iron</keyword>
<dbReference type="InterPro" id="IPR012165">
    <property type="entry name" value="Cyt_c3_hydrogenase_gsu"/>
</dbReference>
<dbReference type="GO" id="GO:0006221">
    <property type="term" value="P:pyrimidine nucleotide biosynthetic process"/>
    <property type="evidence" value="ECO:0007669"/>
    <property type="project" value="InterPro"/>
</dbReference>
<feature type="domain" description="FAD-binding FR-type" evidence="3">
    <location>
        <begin position="1"/>
        <end position="97"/>
    </location>
</feature>
<keyword evidence="2" id="KW-0001">2Fe-2S</keyword>
<dbReference type="Gene3D" id="2.40.30.10">
    <property type="entry name" value="Translation factors"/>
    <property type="match status" value="1"/>
</dbReference>
<dbReference type="Pfam" id="PF00175">
    <property type="entry name" value="NAD_binding_1"/>
    <property type="match status" value="1"/>
</dbReference>
<evidence type="ECO:0000313" key="5">
    <source>
        <dbReference type="Proteomes" id="UP000886857"/>
    </source>
</evidence>
<dbReference type="GO" id="GO:0046872">
    <property type="term" value="F:metal ion binding"/>
    <property type="evidence" value="ECO:0007669"/>
    <property type="project" value="UniProtKB-KW"/>
</dbReference>
<feature type="binding site" evidence="2">
    <location>
        <position position="224"/>
    </location>
    <ligand>
        <name>[2Fe-2S] cluster</name>
        <dbReference type="ChEBI" id="CHEBI:190135"/>
    </ligand>
</feature>
<dbReference type="Pfam" id="PF10418">
    <property type="entry name" value="DHODB_Fe-S_bind"/>
    <property type="match status" value="1"/>
</dbReference>
<protein>
    <submittedName>
        <fullName evidence="4">Sulfide/dihydroorotate dehydrogenase-like FAD/NAD-binding protein</fullName>
    </submittedName>
</protein>
<dbReference type="InterPro" id="IPR050353">
    <property type="entry name" value="PyrK_electron_transfer"/>
</dbReference>
<dbReference type="Proteomes" id="UP000886857">
    <property type="component" value="Unassembled WGS sequence"/>
</dbReference>
<dbReference type="AlphaFoldDB" id="A0A9D1N9Y1"/>
<dbReference type="PANTHER" id="PTHR43513:SF3">
    <property type="entry name" value="DIHYDROOROTATE DEHYDROGENASE B (NAD(+)), ELECTRON TRANSFER SUBUNIT-RELATED"/>
    <property type="match status" value="1"/>
</dbReference>
<dbReference type="PIRSF" id="PIRSF006816">
    <property type="entry name" value="Cyc3_hyd_g"/>
    <property type="match status" value="1"/>
</dbReference>
<keyword evidence="2" id="KW-0479">Metal-binding</keyword>
<feature type="binding site" evidence="2">
    <location>
        <position position="227"/>
    </location>
    <ligand>
        <name>[2Fe-2S] cluster</name>
        <dbReference type="ChEBI" id="CHEBI:190135"/>
    </ligand>
</feature>